<dbReference type="GO" id="GO:0008610">
    <property type="term" value="P:lipid biosynthetic process"/>
    <property type="evidence" value="ECO:0007669"/>
    <property type="project" value="InterPro"/>
</dbReference>
<dbReference type="CDD" id="cd02440">
    <property type="entry name" value="AdoMet_MTases"/>
    <property type="match status" value="1"/>
</dbReference>
<dbReference type="PIRSF" id="PIRSF003085">
    <property type="entry name" value="CMAS"/>
    <property type="match status" value="1"/>
</dbReference>
<dbReference type="PANTHER" id="PTHR43667">
    <property type="entry name" value="CYCLOPROPANE-FATTY-ACYL-PHOSPHOLIPID SYNTHASE"/>
    <property type="match status" value="1"/>
</dbReference>
<dbReference type="SUPFAM" id="SSF53335">
    <property type="entry name" value="S-adenosyl-L-methionine-dependent methyltransferases"/>
    <property type="match status" value="1"/>
</dbReference>
<protein>
    <submittedName>
        <fullName evidence="7">Class I SAM-dependent methyltransferase</fullName>
    </submittedName>
</protein>
<dbReference type="PANTHER" id="PTHR43667:SF2">
    <property type="entry name" value="FATTY ACID C-METHYL TRANSFERASE"/>
    <property type="match status" value="1"/>
</dbReference>
<evidence type="ECO:0000313" key="8">
    <source>
        <dbReference type="Proteomes" id="UP000321548"/>
    </source>
</evidence>
<dbReference type="EMBL" id="VDUY01000006">
    <property type="protein sequence ID" value="TXL64206.1"/>
    <property type="molecule type" value="Genomic_DNA"/>
</dbReference>
<dbReference type="AlphaFoldDB" id="A0A5C8NTG3"/>
<dbReference type="Pfam" id="PF02353">
    <property type="entry name" value="CMAS"/>
    <property type="match status" value="1"/>
</dbReference>
<feature type="active site" evidence="6">
    <location>
        <position position="419"/>
    </location>
</feature>
<keyword evidence="8" id="KW-1185">Reference proteome</keyword>
<dbReference type="GO" id="GO:0032259">
    <property type="term" value="P:methylation"/>
    <property type="evidence" value="ECO:0007669"/>
    <property type="project" value="UniProtKB-KW"/>
</dbReference>
<proteinExistence type="inferred from homology"/>
<dbReference type="GO" id="GO:0008168">
    <property type="term" value="F:methyltransferase activity"/>
    <property type="evidence" value="ECO:0007669"/>
    <property type="project" value="UniProtKB-KW"/>
</dbReference>
<comment type="similarity">
    <text evidence="1">Belongs to the CFA/CMAS family.</text>
</comment>
<evidence type="ECO:0000256" key="3">
    <source>
        <dbReference type="ARBA" id="ARBA00022679"/>
    </source>
</evidence>
<name>A0A5C8NTG3_9BURK</name>
<accession>A0A5C8NTG3</accession>
<keyword evidence="4" id="KW-0949">S-adenosyl-L-methionine</keyword>
<dbReference type="InterPro" id="IPR003333">
    <property type="entry name" value="CMAS"/>
</dbReference>
<dbReference type="InterPro" id="IPR029063">
    <property type="entry name" value="SAM-dependent_MTases_sf"/>
</dbReference>
<organism evidence="7 8">
    <name type="scientific">Zeimonas arvi</name>
    <dbReference type="NCBI Taxonomy" id="2498847"/>
    <lineage>
        <taxon>Bacteria</taxon>
        <taxon>Pseudomonadati</taxon>
        <taxon>Pseudomonadota</taxon>
        <taxon>Betaproteobacteria</taxon>
        <taxon>Burkholderiales</taxon>
        <taxon>Burkholderiaceae</taxon>
        <taxon>Zeimonas</taxon>
    </lineage>
</organism>
<dbReference type="OrthoDB" id="9782855at2"/>
<dbReference type="RefSeq" id="WP_147705267.1">
    <property type="nucleotide sequence ID" value="NZ_VDUY01000006.1"/>
</dbReference>
<evidence type="ECO:0000256" key="4">
    <source>
        <dbReference type="ARBA" id="ARBA00022691"/>
    </source>
</evidence>
<comment type="caution">
    <text evidence="7">The sequence shown here is derived from an EMBL/GenBank/DDBJ whole genome shotgun (WGS) entry which is preliminary data.</text>
</comment>
<evidence type="ECO:0000256" key="2">
    <source>
        <dbReference type="ARBA" id="ARBA00022603"/>
    </source>
</evidence>
<evidence type="ECO:0000256" key="6">
    <source>
        <dbReference type="PIRSR" id="PIRSR003085-1"/>
    </source>
</evidence>
<sequence>MTRTAQRIAIDRTDPVFGPAAPGAQPASVDRFPPDAPRAARLVLAMLGRLSRGELTMRLPDGSVRRFGTGAPRAAIRLENWRVFEVALARGDVGFAEAWIDGGWHTDDLASLLSLLVANRDALERAVYGSWLGRIAGHLRHMLNRNSRAGSRRNIHAHYDLGNGFYRLWLDRSMTYSSAIFDAAPAMGGKGSGGAAIGGAEDPLLRAQHAKYDRILDRLGLAPGASVLEIGCGWGGFAERALARGLRPTGLTISSEQHAWARERLAGAGGDARADILLRDYRDERGRYDGIASIEMFEAVGEAYWPAYFETLKRCLKPGGRAVVQTITIDDALFDRYRRGTDFIQQYVFPGGMLPSPSRFRALAREHGLEVTDAFAFGPDYARTLRIWRERFMARLPEVRAQGFDERFVRTWEFYLAYCEAAFAHGNTDVVQFTMEAR</sequence>
<dbReference type="Proteomes" id="UP000321548">
    <property type="component" value="Unassembled WGS sequence"/>
</dbReference>
<keyword evidence="3 7" id="KW-0808">Transferase</keyword>
<keyword evidence="2 7" id="KW-0489">Methyltransferase</keyword>
<evidence type="ECO:0000256" key="1">
    <source>
        <dbReference type="ARBA" id="ARBA00010815"/>
    </source>
</evidence>
<keyword evidence="5" id="KW-0443">Lipid metabolism</keyword>
<gene>
    <name evidence="7" type="ORF">FHP08_14800</name>
</gene>
<evidence type="ECO:0000256" key="5">
    <source>
        <dbReference type="ARBA" id="ARBA00023098"/>
    </source>
</evidence>
<reference evidence="7 8" key="1">
    <citation type="submission" date="2019-06" db="EMBL/GenBank/DDBJ databases">
        <title>Quisquiliibacterium sp. nov., isolated from a maize field.</title>
        <authorList>
            <person name="Lin S.-Y."/>
            <person name="Tsai C.-F."/>
            <person name="Young C.-C."/>
        </authorList>
    </citation>
    <scope>NUCLEOTIDE SEQUENCE [LARGE SCALE GENOMIC DNA]</scope>
    <source>
        <strain evidence="7 8">CC-CFT501</strain>
    </source>
</reference>
<dbReference type="Gene3D" id="3.40.50.150">
    <property type="entry name" value="Vaccinia Virus protein VP39"/>
    <property type="match status" value="1"/>
</dbReference>
<dbReference type="InterPro" id="IPR050723">
    <property type="entry name" value="CFA/CMAS"/>
</dbReference>
<evidence type="ECO:0000313" key="7">
    <source>
        <dbReference type="EMBL" id="TXL64206.1"/>
    </source>
</evidence>